<evidence type="ECO:0000313" key="1">
    <source>
        <dbReference type="EMBL" id="KAI6093234.1"/>
    </source>
</evidence>
<name>A0ACC0DKD3_9PEZI</name>
<keyword evidence="2" id="KW-1185">Reference proteome</keyword>
<organism evidence="1 2">
    <name type="scientific">Hypoxylon rubiginosum</name>
    <dbReference type="NCBI Taxonomy" id="110542"/>
    <lineage>
        <taxon>Eukaryota</taxon>
        <taxon>Fungi</taxon>
        <taxon>Dikarya</taxon>
        <taxon>Ascomycota</taxon>
        <taxon>Pezizomycotina</taxon>
        <taxon>Sordariomycetes</taxon>
        <taxon>Xylariomycetidae</taxon>
        <taxon>Xylariales</taxon>
        <taxon>Hypoxylaceae</taxon>
        <taxon>Hypoxylon</taxon>
    </lineage>
</organism>
<accession>A0ACC0DKD3</accession>
<dbReference type="Proteomes" id="UP001497680">
    <property type="component" value="Unassembled WGS sequence"/>
</dbReference>
<proteinExistence type="predicted"/>
<sequence length="463" mass="52411">MTETPVVNDHQRARSASPSQNSEADDIFSAVISEVDQTSLAPLAKSIRSRIDRQYNGKEPIVAEAIFGSYHMLFPLHFSDGVSWIVKIPHNGTKEKWDDLSANALLSEANTMCLLRRLTTIPLPEVFHLSSTTDNRLRCPYIMMSFVAGKSLYDVWFGHRLGNAKPEDVMKHRLKALSGIAEAMVQLGIFSFNQGGSMTFDAFGKFSGIGPARSLDHKAMLDRWFVHNDPSDDPIYVEDDVANGTKSYYLRPLARHPEEKGFPHGVWVLLHWLVNEIEEPENSKPFVLAHPNFDIQNFIVAEDGQLLSIIDWDGVAAVPRSVGNLRYPSWLTRDWDPAMYAYSESMDAGVEPEGVWEDSPNVLADYRLLYRQIMSRILGGTYDQRETRMSLITENLAIACHDPRCRNDILTKMIQQMGEHHSSPRFPSFTRLADKLGTNEHLLQKIRPGLEDAFRNLLLVDNL</sequence>
<dbReference type="EMBL" id="MU394281">
    <property type="protein sequence ID" value="KAI6093234.1"/>
    <property type="molecule type" value="Genomic_DNA"/>
</dbReference>
<reference evidence="1 2" key="1">
    <citation type="journal article" date="2022" name="New Phytol.">
        <title>Ecological generalism drives hyperdiversity of secondary metabolite gene clusters in xylarialean endophytes.</title>
        <authorList>
            <person name="Franco M.E.E."/>
            <person name="Wisecaver J.H."/>
            <person name="Arnold A.E."/>
            <person name="Ju Y.M."/>
            <person name="Slot J.C."/>
            <person name="Ahrendt S."/>
            <person name="Moore L.P."/>
            <person name="Eastman K.E."/>
            <person name="Scott K."/>
            <person name="Konkel Z."/>
            <person name="Mondo S.J."/>
            <person name="Kuo A."/>
            <person name="Hayes R.D."/>
            <person name="Haridas S."/>
            <person name="Andreopoulos B."/>
            <person name="Riley R."/>
            <person name="LaButti K."/>
            <person name="Pangilinan J."/>
            <person name="Lipzen A."/>
            <person name="Amirebrahimi M."/>
            <person name="Yan J."/>
            <person name="Adam C."/>
            <person name="Keymanesh K."/>
            <person name="Ng V."/>
            <person name="Louie K."/>
            <person name="Northen T."/>
            <person name="Drula E."/>
            <person name="Henrissat B."/>
            <person name="Hsieh H.M."/>
            <person name="Youens-Clark K."/>
            <person name="Lutzoni F."/>
            <person name="Miadlikowska J."/>
            <person name="Eastwood D.C."/>
            <person name="Hamelin R.C."/>
            <person name="Grigoriev I.V."/>
            <person name="U'Ren J.M."/>
        </authorList>
    </citation>
    <scope>NUCLEOTIDE SEQUENCE [LARGE SCALE GENOMIC DNA]</scope>
    <source>
        <strain evidence="1 2">ER1909</strain>
    </source>
</reference>
<protein>
    <submittedName>
        <fullName evidence="1">Uncharacterized protein</fullName>
    </submittedName>
</protein>
<evidence type="ECO:0000313" key="2">
    <source>
        <dbReference type="Proteomes" id="UP001497680"/>
    </source>
</evidence>
<comment type="caution">
    <text evidence="1">The sequence shown here is derived from an EMBL/GenBank/DDBJ whole genome shotgun (WGS) entry which is preliminary data.</text>
</comment>
<gene>
    <name evidence="1" type="ORF">F4821DRAFT_222486</name>
</gene>